<dbReference type="Proteomes" id="UP000070263">
    <property type="component" value="Unassembled WGS sequence"/>
</dbReference>
<protein>
    <submittedName>
        <fullName evidence="2">Uncharacterized protein</fullName>
    </submittedName>
</protein>
<comment type="caution">
    <text evidence="2">The sequence shown here is derived from an EMBL/GenBank/DDBJ whole genome shotgun (WGS) entry which is preliminary data.</text>
</comment>
<sequence>MSRFKAECPIEGCDFREESHWRNTARGGIIAHIYRTGGGGHGPKGSTPERDLEIEVRRIDGK</sequence>
<gene>
    <name evidence="2" type="ORF">AKJ51_05160</name>
</gene>
<evidence type="ECO:0000256" key="1">
    <source>
        <dbReference type="SAM" id="MobiDB-lite"/>
    </source>
</evidence>
<accession>A0A133VFU6</accession>
<dbReference type="EMBL" id="LHYE01000102">
    <property type="protein sequence ID" value="KXB05321.1"/>
    <property type="molecule type" value="Genomic_DNA"/>
</dbReference>
<proteinExistence type="predicted"/>
<name>A0A133VFU6_9EURY</name>
<reference evidence="2 3" key="1">
    <citation type="journal article" date="2016" name="Sci. Rep.">
        <title>Metabolic traits of an uncultured archaeal lineage -MSBL1- from brine pools of the Red Sea.</title>
        <authorList>
            <person name="Mwirichia R."/>
            <person name="Alam I."/>
            <person name="Rashid M."/>
            <person name="Vinu M."/>
            <person name="Ba-Alawi W."/>
            <person name="Anthony Kamau A."/>
            <person name="Kamanda Ngugi D."/>
            <person name="Goker M."/>
            <person name="Klenk H.P."/>
            <person name="Bajic V."/>
            <person name="Stingl U."/>
        </authorList>
    </citation>
    <scope>NUCLEOTIDE SEQUENCE [LARGE SCALE GENOMIC DNA]</scope>
    <source>
        <strain evidence="2">SCGC-AAA382A20</strain>
    </source>
</reference>
<feature type="region of interest" description="Disordered" evidence="1">
    <location>
        <begin position="35"/>
        <end position="62"/>
    </location>
</feature>
<organism evidence="2 3">
    <name type="scientific">candidate division MSBL1 archaeon SCGC-AAA382A20</name>
    <dbReference type="NCBI Taxonomy" id="1698280"/>
    <lineage>
        <taxon>Archaea</taxon>
        <taxon>Methanobacteriati</taxon>
        <taxon>Methanobacteriota</taxon>
        <taxon>candidate division MSBL1</taxon>
    </lineage>
</organism>
<keyword evidence="3" id="KW-1185">Reference proteome</keyword>
<dbReference type="AlphaFoldDB" id="A0A133VFU6"/>
<feature type="compositionally biased region" description="Basic and acidic residues" evidence="1">
    <location>
        <begin position="47"/>
        <end position="62"/>
    </location>
</feature>
<evidence type="ECO:0000313" key="2">
    <source>
        <dbReference type="EMBL" id="KXB05321.1"/>
    </source>
</evidence>
<evidence type="ECO:0000313" key="3">
    <source>
        <dbReference type="Proteomes" id="UP000070263"/>
    </source>
</evidence>